<organism evidence="2 3">
    <name type="scientific">Corynebacterium heidelbergense</name>
    <dbReference type="NCBI Taxonomy" id="2055947"/>
    <lineage>
        <taxon>Bacteria</taxon>
        <taxon>Bacillati</taxon>
        <taxon>Actinomycetota</taxon>
        <taxon>Actinomycetes</taxon>
        <taxon>Mycobacteriales</taxon>
        <taxon>Corynebacteriaceae</taxon>
        <taxon>Corynebacterium</taxon>
    </lineage>
</organism>
<evidence type="ECO:0000256" key="1">
    <source>
        <dbReference type="SAM" id="MobiDB-lite"/>
    </source>
</evidence>
<name>A0A364V3L7_9CORY</name>
<feature type="compositionally biased region" description="Low complexity" evidence="1">
    <location>
        <begin position="406"/>
        <end position="431"/>
    </location>
</feature>
<proteinExistence type="predicted"/>
<gene>
    <name evidence="2" type="ORF">DLJ54_09545</name>
</gene>
<dbReference type="AlphaFoldDB" id="A0A364V3L7"/>
<sequence>MTIYRAAELRRRGVSSGRLRALLASGKLYRVERGSYSDTPVSAHVRLRAAQMRRRGLVFTGETALFVYGVRPCPERLTARIPRGHRYRDSATLTLRESRVRRHRVVNGVRVVTPVEAVADFPAALPWMRELLTRGYAGTRGRQVLAEDLAALPRAVPSWLRSMLQELPIGAASHHERRLYLALRERFRELAEVDTGTRGSSATNTRRATPAPTRHASPTPARSRHASPTPARTRHASPTPARNPGPAVPPLVLNARVADWMVDILVGEDIAVEIDSFRFHGDAGRFAIPSLEGWETRGPAGGPFIPDATNPAPAGPIAPDSTSRGPTRGGEQGAMGSPAHLDLARAELNARERTFLLDRCKANYLQRRGLTVLRYTTDTVDYHLREVVDEIVDTLARRRMGALQTGAALSGASQSRASQSGGSHSGAAQPAPLTLVTDQGPWRWHCALATTL</sequence>
<protein>
    <recommendedName>
        <fullName evidence="4">DUF559 domain-containing protein</fullName>
    </recommendedName>
</protein>
<reference evidence="2 3" key="1">
    <citation type="journal article" date="2018" name="Syst. Appl. Microbiol.">
        <title>Corynebacterium heidelbergense sp. nov., isolated from the preen glands of Egyptian geese (Alopochen aegyptiacus).</title>
        <authorList>
            <person name="Braun M.S."/>
            <person name="Wang E."/>
            <person name="Zimmermann S."/>
            <person name="Wink M."/>
        </authorList>
    </citation>
    <scope>NUCLEOTIDE SEQUENCE [LARGE SCALE GENOMIC DNA]</scope>
    <source>
        <strain evidence="2 3">647</strain>
    </source>
</reference>
<accession>A0A364V3L7</accession>
<evidence type="ECO:0008006" key="4">
    <source>
        <dbReference type="Google" id="ProtNLM"/>
    </source>
</evidence>
<evidence type="ECO:0000313" key="2">
    <source>
        <dbReference type="EMBL" id="RAV31218.1"/>
    </source>
</evidence>
<evidence type="ECO:0000313" key="3">
    <source>
        <dbReference type="Proteomes" id="UP000251577"/>
    </source>
</evidence>
<dbReference type="RefSeq" id="WP_113631463.1">
    <property type="nucleotide sequence ID" value="NZ_QHCV01000145.1"/>
</dbReference>
<keyword evidence="3" id="KW-1185">Reference proteome</keyword>
<dbReference type="EMBL" id="QHCV01000145">
    <property type="protein sequence ID" value="RAV31218.1"/>
    <property type="molecule type" value="Genomic_DNA"/>
</dbReference>
<dbReference type="Proteomes" id="UP000251577">
    <property type="component" value="Unassembled WGS sequence"/>
</dbReference>
<feature type="region of interest" description="Disordered" evidence="1">
    <location>
        <begin position="405"/>
        <end position="432"/>
    </location>
</feature>
<feature type="region of interest" description="Disordered" evidence="1">
    <location>
        <begin position="192"/>
        <end position="247"/>
    </location>
</feature>
<feature type="region of interest" description="Disordered" evidence="1">
    <location>
        <begin position="306"/>
        <end position="337"/>
    </location>
</feature>
<feature type="compositionally biased region" description="Low complexity" evidence="1">
    <location>
        <begin position="200"/>
        <end position="221"/>
    </location>
</feature>
<comment type="caution">
    <text evidence="2">The sequence shown here is derived from an EMBL/GenBank/DDBJ whole genome shotgun (WGS) entry which is preliminary data.</text>
</comment>